<evidence type="ECO:0000256" key="2">
    <source>
        <dbReference type="ARBA" id="ARBA00023002"/>
    </source>
</evidence>
<dbReference type="Gene3D" id="3.40.50.720">
    <property type="entry name" value="NAD(P)-binding Rossmann-like Domain"/>
    <property type="match status" value="1"/>
</dbReference>
<dbReference type="AlphaFoldDB" id="A0A814BY47"/>
<dbReference type="PANTHER" id="PTHR24320:SF272">
    <property type="entry name" value="NAD(P)-BINDING ROSSMANN-FOLD SUPERFAMILY PROTEIN"/>
    <property type="match status" value="1"/>
</dbReference>
<name>A0A814BY47_9BILA</name>
<comment type="similarity">
    <text evidence="1">Belongs to the short-chain dehydrogenases/reductases (SDR) family.</text>
</comment>
<dbReference type="SUPFAM" id="SSF51735">
    <property type="entry name" value="NAD(P)-binding Rossmann-fold domains"/>
    <property type="match status" value="1"/>
</dbReference>
<dbReference type="GO" id="GO:0016491">
    <property type="term" value="F:oxidoreductase activity"/>
    <property type="evidence" value="ECO:0007669"/>
    <property type="project" value="UniProtKB-KW"/>
</dbReference>
<dbReference type="PANTHER" id="PTHR24320">
    <property type="entry name" value="RETINOL DEHYDROGENASE"/>
    <property type="match status" value="1"/>
</dbReference>
<dbReference type="FunFam" id="3.40.50.720:FF:000594">
    <property type="entry name" value="Short-chain oxidoreductase"/>
    <property type="match status" value="1"/>
</dbReference>
<evidence type="ECO:0000313" key="4">
    <source>
        <dbReference type="Proteomes" id="UP000663879"/>
    </source>
</evidence>
<comment type="caution">
    <text evidence="3">The sequence shown here is derived from an EMBL/GenBank/DDBJ whole genome shotgun (WGS) entry which is preliminary data.</text>
</comment>
<gene>
    <name evidence="3" type="ORF">OXX778_LOCUS13120</name>
</gene>
<keyword evidence="2" id="KW-0560">Oxidoreductase</keyword>
<dbReference type="Pfam" id="PF00106">
    <property type="entry name" value="adh_short"/>
    <property type="match status" value="1"/>
</dbReference>
<keyword evidence="4" id="KW-1185">Reference proteome</keyword>
<evidence type="ECO:0008006" key="5">
    <source>
        <dbReference type="Google" id="ProtNLM"/>
    </source>
</evidence>
<organism evidence="3 4">
    <name type="scientific">Brachionus calyciflorus</name>
    <dbReference type="NCBI Taxonomy" id="104777"/>
    <lineage>
        <taxon>Eukaryota</taxon>
        <taxon>Metazoa</taxon>
        <taxon>Spiralia</taxon>
        <taxon>Gnathifera</taxon>
        <taxon>Rotifera</taxon>
        <taxon>Eurotatoria</taxon>
        <taxon>Monogononta</taxon>
        <taxon>Pseudotrocha</taxon>
        <taxon>Ploima</taxon>
        <taxon>Brachionidae</taxon>
        <taxon>Brachionus</taxon>
    </lineage>
</organism>
<proteinExistence type="inferred from homology"/>
<dbReference type="OrthoDB" id="9989144at2759"/>
<dbReference type="InterPro" id="IPR002347">
    <property type="entry name" value="SDR_fam"/>
</dbReference>
<dbReference type="PRINTS" id="PR00081">
    <property type="entry name" value="GDHRDH"/>
</dbReference>
<dbReference type="CDD" id="cd05327">
    <property type="entry name" value="retinol-DH_like_SDR_c_like"/>
    <property type="match status" value="1"/>
</dbReference>
<evidence type="ECO:0000256" key="1">
    <source>
        <dbReference type="ARBA" id="ARBA00006484"/>
    </source>
</evidence>
<evidence type="ECO:0000313" key="3">
    <source>
        <dbReference type="EMBL" id="CAF0935094.1"/>
    </source>
</evidence>
<dbReference type="Proteomes" id="UP000663879">
    <property type="component" value="Unassembled WGS sequence"/>
</dbReference>
<dbReference type="EMBL" id="CAJNOC010002470">
    <property type="protein sequence ID" value="CAF0935094.1"/>
    <property type="molecule type" value="Genomic_DNA"/>
</dbReference>
<protein>
    <recommendedName>
        <fullName evidence="5">Short-chain dehydrogenase</fullName>
    </recommendedName>
</protein>
<sequence>MSSKQFNAKSTAMEVIEGHNLTGYEIIVTGASSGIGVETARALAKAGARVVLAARDMNKLKQVADDLKKTTGNNKIEIEKLELDSLESVNEFVKRYLAKNRPLNILINNAGVMGCPLSHTKDGFELQFGTNHIGHFALTLGLIPALKRAAESNSRKSRVINLTSLGHTLSDVDLKDPNFKNRAYDPWISYGQSKTANILFSVALTNLYSCQGIFSNAVHPGGIVTDLQRHMSHEEKLRLGVIDKDGNYKPGFKTIEQGASTSVWAAVAVELEGKGGMYLENCGYSKLQGSNFEAFQSQSGHLSYAIDEKRALELWNLSLELIKIKYNSNLFFD</sequence>
<accession>A0A814BY47</accession>
<dbReference type="InterPro" id="IPR036291">
    <property type="entry name" value="NAD(P)-bd_dom_sf"/>
</dbReference>
<reference evidence="3" key="1">
    <citation type="submission" date="2021-02" db="EMBL/GenBank/DDBJ databases">
        <authorList>
            <person name="Nowell W R."/>
        </authorList>
    </citation>
    <scope>NUCLEOTIDE SEQUENCE</scope>
    <source>
        <strain evidence="3">Ploen Becks lab</strain>
    </source>
</reference>